<comment type="caution">
    <text evidence="2">The sequence shown here is derived from an EMBL/GenBank/DDBJ whole genome shotgun (WGS) entry which is preliminary data.</text>
</comment>
<protein>
    <submittedName>
        <fullName evidence="2">Uncharacterized protein</fullName>
    </submittedName>
</protein>
<keyword evidence="3" id="KW-1185">Reference proteome</keyword>
<evidence type="ECO:0000313" key="2">
    <source>
        <dbReference type="EMBL" id="GHI82379.1"/>
    </source>
</evidence>
<feature type="region of interest" description="Disordered" evidence="1">
    <location>
        <begin position="92"/>
        <end position="118"/>
    </location>
</feature>
<dbReference type="Proteomes" id="UP000608522">
    <property type="component" value="Unassembled WGS sequence"/>
</dbReference>
<name>A0ABQ3TPN5_9ACTN</name>
<dbReference type="EMBL" id="BNED01000005">
    <property type="protein sequence ID" value="GHI82379.1"/>
    <property type="molecule type" value="Genomic_DNA"/>
</dbReference>
<evidence type="ECO:0000313" key="3">
    <source>
        <dbReference type="Proteomes" id="UP000608522"/>
    </source>
</evidence>
<evidence type="ECO:0000256" key="1">
    <source>
        <dbReference type="SAM" id="MobiDB-lite"/>
    </source>
</evidence>
<reference evidence="3" key="1">
    <citation type="submission" date="2023-07" db="EMBL/GenBank/DDBJ databases">
        <title>Whole genome shotgun sequence of Streptomyces spororaveus NBRC 15456.</title>
        <authorList>
            <person name="Komaki H."/>
            <person name="Tamura T."/>
        </authorList>
    </citation>
    <scope>NUCLEOTIDE SEQUENCE [LARGE SCALE GENOMIC DNA]</scope>
    <source>
        <strain evidence="3">NBRC 15456</strain>
    </source>
</reference>
<accession>A0ABQ3TPN5</accession>
<sequence>MRVARDQAEIEQKYRQCLESFVVRARRVAEQSLAGDWGKLVALIDPKIGVRFENGEIRIRHELPAARGGAWTAGERSLGGSCHADDVAREEAARLQAAAPPEPEHDQGRPRRLFGRHS</sequence>
<organism evidence="2 3">
    <name type="scientific">Streptomyces spororaveus</name>
    <dbReference type="NCBI Taxonomy" id="284039"/>
    <lineage>
        <taxon>Bacteria</taxon>
        <taxon>Bacillati</taxon>
        <taxon>Actinomycetota</taxon>
        <taxon>Actinomycetes</taxon>
        <taxon>Kitasatosporales</taxon>
        <taxon>Streptomycetaceae</taxon>
        <taxon>Streptomyces</taxon>
    </lineage>
</organism>
<proteinExistence type="predicted"/>
<gene>
    <name evidence="2" type="ORF">Sspor_79400</name>
</gene>